<dbReference type="GO" id="GO:0071897">
    <property type="term" value="P:DNA biosynthetic process"/>
    <property type="evidence" value="ECO:0007669"/>
    <property type="project" value="UniProtKB-ARBA"/>
</dbReference>
<dbReference type="InterPro" id="IPR000477">
    <property type="entry name" value="RT_dom"/>
</dbReference>
<dbReference type="InParanoid" id="A0A2J7PL24"/>
<evidence type="ECO:0000313" key="3">
    <source>
        <dbReference type="Proteomes" id="UP000235965"/>
    </source>
</evidence>
<protein>
    <recommendedName>
        <fullName evidence="1">Reverse transcriptase domain-containing protein</fullName>
    </recommendedName>
</protein>
<dbReference type="PANTHER" id="PTHR47027">
    <property type="entry name" value="REVERSE TRANSCRIPTASE DOMAIN-CONTAINING PROTEIN"/>
    <property type="match status" value="1"/>
</dbReference>
<dbReference type="Pfam" id="PF00078">
    <property type="entry name" value="RVT_1"/>
    <property type="match status" value="1"/>
</dbReference>
<evidence type="ECO:0000259" key="1">
    <source>
        <dbReference type="PROSITE" id="PS50878"/>
    </source>
</evidence>
<dbReference type="STRING" id="105785.A0A2J7PL24"/>
<gene>
    <name evidence="2" type="ORF">B7P43_G00836</name>
</gene>
<proteinExistence type="predicted"/>
<sequence>MMSKMEERRKWKNVNSEEGRRKYRRLRNELKRVTDRTKKEYLEKICNEIMEFQRTGRYDLMYMKTKELGWKENHGIQNVGIEDSQGNRIVDQRQVLKIWENYISELYDRPNRPETLEVEPEEEVDTDEKGPYILQSEVEKAIKEMRKGKATGDDDVPGDVLKIKEMRKGKATGDDDGTGDVLGEWPKDFTEVTMIALKKKTKATKCSDHRTISLIAHTAKIIAKILKRRIERKIEDVLGEDQFGFRRGKGTRDAIGMMRIIAERTLEIDEELCVCFIDWQKAFDRVNRTKLMQVLKETCIDWRERRLIGKLYMAQKVRVRLDRGETRSVQIGRGVRQGCCLSPILFNLYSECLTKEALDGLGDFKVGGQIIQTVKYADDLVLMAKEETVLQGMIDRLIEIGRCYGMEMNVEKTKVMKISRHPTPVTIKTDQKQL</sequence>
<evidence type="ECO:0000313" key="2">
    <source>
        <dbReference type="EMBL" id="PNF17032.1"/>
    </source>
</evidence>
<feature type="domain" description="Reverse transcriptase" evidence="1">
    <location>
        <begin position="178"/>
        <end position="434"/>
    </location>
</feature>
<name>A0A2J7PL24_9NEOP</name>
<dbReference type="EMBL" id="NEVH01024527">
    <property type="protein sequence ID" value="PNF17032.1"/>
    <property type="molecule type" value="Genomic_DNA"/>
</dbReference>
<dbReference type="PANTHER" id="PTHR47027:SF8">
    <property type="entry name" value="RIBONUCLEASE H"/>
    <property type="match status" value="1"/>
</dbReference>
<dbReference type="CDD" id="cd01650">
    <property type="entry name" value="RT_nLTR_like"/>
    <property type="match status" value="1"/>
</dbReference>
<reference evidence="2 3" key="1">
    <citation type="submission" date="2017-12" db="EMBL/GenBank/DDBJ databases">
        <title>Hemimetabolous genomes reveal molecular basis of termite eusociality.</title>
        <authorList>
            <person name="Harrison M.C."/>
            <person name="Jongepier E."/>
            <person name="Robertson H.M."/>
            <person name="Arning N."/>
            <person name="Bitard-Feildel T."/>
            <person name="Chao H."/>
            <person name="Childers C.P."/>
            <person name="Dinh H."/>
            <person name="Doddapaneni H."/>
            <person name="Dugan S."/>
            <person name="Gowin J."/>
            <person name="Greiner C."/>
            <person name="Han Y."/>
            <person name="Hu H."/>
            <person name="Hughes D.S.T."/>
            <person name="Huylmans A.-K."/>
            <person name="Kemena C."/>
            <person name="Kremer L.P.M."/>
            <person name="Lee S.L."/>
            <person name="Lopez-Ezquerra A."/>
            <person name="Mallet L."/>
            <person name="Monroy-Kuhn J.M."/>
            <person name="Moser A."/>
            <person name="Murali S.C."/>
            <person name="Muzny D.M."/>
            <person name="Otani S."/>
            <person name="Piulachs M.-D."/>
            <person name="Poelchau M."/>
            <person name="Qu J."/>
            <person name="Schaub F."/>
            <person name="Wada-Katsumata A."/>
            <person name="Worley K.C."/>
            <person name="Xie Q."/>
            <person name="Ylla G."/>
            <person name="Poulsen M."/>
            <person name="Gibbs R.A."/>
            <person name="Schal C."/>
            <person name="Richards S."/>
            <person name="Belles X."/>
            <person name="Korb J."/>
            <person name="Bornberg-Bauer E."/>
        </authorList>
    </citation>
    <scope>NUCLEOTIDE SEQUENCE [LARGE SCALE GENOMIC DNA]</scope>
    <source>
        <tissue evidence="2">Whole body</tissue>
    </source>
</reference>
<accession>A0A2J7PL24</accession>
<keyword evidence="3" id="KW-1185">Reference proteome</keyword>
<dbReference type="SUPFAM" id="SSF56672">
    <property type="entry name" value="DNA/RNA polymerases"/>
    <property type="match status" value="1"/>
</dbReference>
<organism evidence="2 3">
    <name type="scientific">Cryptotermes secundus</name>
    <dbReference type="NCBI Taxonomy" id="105785"/>
    <lineage>
        <taxon>Eukaryota</taxon>
        <taxon>Metazoa</taxon>
        <taxon>Ecdysozoa</taxon>
        <taxon>Arthropoda</taxon>
        <taxon>Hexapoda</taxon>
        <taxon>Insecta</taxon>
        <taxon>Pterygota</taxon>
        <taxon>Neoptera</taxon>
        <taxon>Polyneoptera</taxon>
        <taxon>Dictyoptera</taxon>
        <taxon>Blattodea</taxon>
        <taxon>Blattoidea</taxon>
        <taxon>Termitoidae</taxon>
        <taxon>Kalotermitidae</taxon>
        <taxon>Cryptotermitinae</taxon>
        <taxon>Cryptotermes</taxon>
    </lineage>
</organism>
<comment type="caution">
    <text evidence="2">The sequence shown here is derived from an EMBL/GenBank/DDBJ whole genome shotgun (WGS) entry which is preliminary data.</text>
</comment>
<dbReference type="InterPro" id="IPR043502">
    <property type="entry name" value="DNA/RNA_pol_sf"/>
</dbReference>
<dbReference type="Proteomes" id="UP000235965">
    <property type="component" value="Unassembled WGS sequence"/>
</dbReference>
<dbReference type="PROSITE" id="PS50878">
    <property type="entry name" value="RT_POL"/>
    <property type="match status" value="1"/>
</dbReference>
<dbReference type="AlphaFoldDB" id="A0A2J7PL24"/>